<evidence type="ECO:0000313" key="1">
    <source>
        <dbReference type="EMBL" id="PHH50183.1"/>
    </source>
</evidence>
<reference evidence="1 2" key="1">
    <citation type="journal article" date="2013" name="Fungal Biol.">
        <title>Analysis of microsatellite markers in the genome of the plant pathogen Ceratocystis fimbriata.</title>
        <authorList>
            <person name="Simpson M.C."/>
            <person name="Wilken P.M."/>
            <person name="Coetzee M.P."/>
            <person name="Wingfield M.J."/>
            <person name="Wingfield B.D."/>
        </authorList>
    </citation>
    <scope>NUCLEOTIDE SEQUENCE [LARGE SCALE GENOMIC DNA]</scope>
    <source>
        <strain evidence="1 2">CBS 114723</strain>
    </source>
</reference>
<dbReference type="Proteomes" id="UP000222788">
    <property type="component" value="Unassembled WGS sequence"/>
</dbReference>
<organism evidence="1 2">
    <name type="scientific">Ceratocystis fimbriata CBS 114723</name>
    <dbReference type="NCBI Taxonomy" id="1035309"/>
    <lineage>
        <taxon>Eukaryota</taxon>
        <taxon>Fungi</taxon>
        <taxon>Dikarya</taxon>
        <taxon>Ascomycota</taxon>
        <taxon>Pezizomycotina</taxon>
        <taxon>Sordariomycetes</taxon>
        <taxon>Hypocreomycetidae</taxon>
        <taxon>Microascales</taxon>
        <taxon>Ceratocystidaceae</taxon>
        <taxon>Ceratocystis</taxon>
    </lineage>
</organism>
<dbReference type="AlphaFoldDB" id="A0A2C5WWL3"/>
<keyword evidence="2" id="KW-1185">Reference proteome</keyword>
<evidence type="ECO:0000313" key="2">
    <source>
        <dbReference type="Proteomes" id="UP000222788"/>
    </source>
</evidence>
<name>A0A2C5WWL3_9PEZI</name>
<dbReference type="EMBL" id="APWK03000143">
    <property type="protein sequence ID" value="PHH50183.1"/>
    <property type="molecule type" value="Genomic_DNA"/>
</dbReference>
<gene>
    <name evidence="1" type="ORF">CFIMG_007509RA00001</name>
</gene>
<accession>A0A2C5WWL3</accession>
<reference evidence="1 2" key="2">
    <citation type="journal article" date="2013" name="IMA Fungus">
        <title>IMA Genome-F 1: Ceratocystis fimbriata: Draft nuclear genome sequence for the plant pathogen, Ceratocystis fimbriata.</title>
        <authorList>
            <person name="Wilken P.M."/>
            <person name="Steenkamp E.T."/>
            <person name="Wingfield M.J."/>
            <person name="de Beer Z.W."/>
            <person name="Wingfield B.D."/>
        </authorList>
    </citation>
    <scope>NUCLEOTIDE SEQUENCE [LARGE SCALE GENOMIC DNA]</scope>
    <source>
        <strain evidence="1 2">CBS 114723</strain>
    </source>
</reference>
<sequence>MSWEEVWKEEWTATQESEEVKAWVENQMSAEENDAALEGMLAEEETEEASSLALMYRKIDELTWDGY</sequence>
<comment type="caution">
    <text evidence="1">The sequence shown here is derived from an EMBL/GenBank/DDBJ whole genome shotgun (WGS) entry which is preliminary data.</text>
</comment>
<protein>
    <submittedName>
        <fullName evidence="1">Uncharacterized protein</fullName>
    </submittedName>
</protein>
<proteinExistence type="predicted"/>